<dbReference type="GO" id="GO:0005634">
    <property type="term" value="C:nucleus"/>
    <property type="evidence" value="ECO:0007669"/>
    <property type="project" value="UniProtKB-SubCell"/>
</dbReference>
<evidence type="ECO:0000256" key="11">
    <source>
        <dbReference type="PROSITE-ProRule" id="PRU00042"/>
    </source>
</evidence>
<dbReference type="SMART" id="SM00355">
    <property type="entry name" value="ZnF_C2H2"/>
    <property type="match status" value="2"/>
</dbReference>
<keyword evidence="4" id="KW-0221">Differentiation</keyword>
<comment type="function">
    <text evidence="10">Putative transcription factor required for axon growth and guidance in the central and peripheral nervous systems. Repels CNS axons away from the midline by promoting the expression of the midline repellent sli and its receptor robo.</text>
</comment>
<dbReference type="GO" id="GO:0045476">
    <property type="term" value="P:nurse cell apoptotic process"/>
    <property type="evidence" value="ECO:0007669"/>
    <property type="project" value="UniProtKB-ARBA"/>
</dbReference>
<feature type="region of interest" description="Disordered" evidence="12">
    <location>
        <begin position="383"/>
        <end position="431"/>
    </location>
</feature>
<dbReference type="SUPFAM" id="SSF54695">
    <property type="entry name" value="POZ domain"/>
    <property type="match status" value="1"/>
</dbReference>
<keyword evidence="3" id="KW-1017">Isopeptide bond</keyword>
<feature type="domain" description="C2H2-type" evidence="14">
    <location>
        <begin position="499"/>
        <end position="523"/>
    </location>
</feature>
<evidence type="ECO:0000256" key="9">
    <source>
        <dbReference type="ARBA" id="ARBA00023242"/>
    </source>
</evidence>
<evidence type="ECO:0000256" key="2">
    <source>
        <dbReference type="ARBA" id="ARBA00022473"/>
    </source>
</evidence>
<dbReference type="EMBL" id="JAIFRP010000007">
    <property type="protein sequence ID" value="KAK2587106.1"/>
    <property type="molecule type" value="Genomic_DNA"/>
</dbReference>
<dbReference type="InterPro" id="IPR051095">
    <property type="entry name" value="Dros_DevTransReg"/>
</dbReference>
<dbReference type="GO" id="GO:0003677">
    <property type="term" value="F:DNA binding"/>
    <property type="evidence" value="ECO:0007669"/>
    <property type="project" value="InterPro"/>
</dbReference>
<evidence type="ECO:0000256" key="8">
    <source>
        <dbReference type="ARBA" id="ARBA00023163"/>
    </source>
</evidence>
<evidence type="ECO:0000256" key="6">
    <source>
        <dbReference type="ARBA" id="ARBA00022902"/>
    </source>
</evidence>
<keyword evidence="2" id="KW-0217">Developmental protein</keyword>
<dbReference type="Gene3D" id="3.30.160.60">
    <property type="entry name" value="Classic Zinc Finger"/>
    <property type="match status" value="1"/>
</dbReference>
<dbReference type="GO" id="GO:0035167">
    <property type="term" value="P:larval lymph gland hemopoiesis"/>
    <property type="evidence" value="ECO:0007669"/>
    <property type="project" value="UniProtKB-ARBA"/>
</dbReference>
<keyword evidence="11" id="KW-0862">Zinc</keyword>
<dbReference type="PROSITE" id="PS50097">
    <property type="entry name" value="BTB"/>
    <property type="match status" value="1"/>
</dbReference>
<dbReference type="GO" id="GO:0045467">
    <property type="term" value="P:R7 cell development"/>
    <property type="evidence" value="ECO:0007669"/>
    <property type="project" value="UniProtKB-ARBA"/>
</dbReference>
<dbReference type="GO" id="GO:0008270">
    <property type="term" value="F:zinc ion binding"/>
    <property type="evidence" value="ECO:0007669"/>
    <property type="project" value="UniProtKB-KW"/>
</dbReference>
<evidence type="ECO:0000256" key="4">
    <source>
        <dbReference type="ARBA" id="ARBA00022782"/>
    </source>
</evidence>
<dbReference type="Proteomes" id="UP001258017">
    <property type="component" value="Unassembled WGS sequence"/>
</dbReference>
<dbReference type="GO" id="GO:0016199">
    <property type="term" value="P:axon midline choice point recognition"/>
    <property type="evidence" value="ECO:0007669"/>
    <property type="project" value="UniProtKB-ARBA"/>
</dbReference>
<comment type="caution">
    <text evidence="15">The sequence shown here is derived from an EMBL/GenBank/DDBJ whole genome shotgun (WGS) entry which is preliminary data.</text>
</comment>
<reference evidence="15" key="1">
    <citation type="submission" date="2021-08" db="EMBL/GenBank/DDBJ databases">
        <authorList>
            <person name="Misof B."/>
            <person name="Oliver O."/>
            <person name="Podsiadlowski L."/>
            <person name="Donath A."/>
            <person name="Peters R."/>
            <person name="Mayer C."/>
            <person name="Rust J."/>
            <person name="Gunkel S."/>
            <person name="Lesny P."/>
            <person name="Martin S."/>
            <person name="Oeyen J.P."/>
            <person name="Petersen M."/>
            <person name="Panagiotis P."/>
            <person name="Wilbrandt J."/>
            <person name="Tanja T."/>
        </authorList>
    </citation>
    <scope>NUCLEOTIDE SEQUENCE</scope>
    <source>
        <strain evidence="15">GBR_01_08_01A</strain>
        <tissue evidence="15">Thorax + abdomen</tissue>
    </source>
</reference>
<evidence type="ECO:0000256" key="1">
    <source>
        <dbReference type="ARBA" id="ARBA00004123"/>
    </source>
</evidence>
<dbReference type="InterPro" id="IPR013087">
    <property type="entry name" value="Znf_C2H2_type"/>
</dbReference>
<dbReference type="SMART" id="SM00225">
    <property type="entry name" value="BTB"/>
    <property type="match status" value="1"/>
</dbReference>
<dbReference type="Pfam" id="PF10523">
    <property type="entry name" value="BEN"/>
    <property type="match status" value="1"/>
</dbReference>
<dbReference type="InterPro" id="IPR011333">
    <property type="entry name" value="SKP1/BTB/POZ_sf"/>
</dbReference>
<evidence type="ECO:0000256" key="12">
    <source>
        <dbReference type="SAM" id="MobiDB-lite"/>
    </source>
</evidence>
<dbReference type="PANTHER" id="PTHR23110:SF111">
    <property type="entry name" value="LONGITUDINALS LACKING PROTEIN, ISOFORMS F_I_K_T"/>
    <property type="match status" value="1"/>
</dbReference>
<dbReference type="PROSITE" id="PS50157">
    <property type="entry name" value="ZINC_FINGER_C2H2_2"/>
    <property type="match status" value="1"/>
</dbReference>
<dbReference type="InterPro" id="IPR000210">
    <property type="entry name" value="BTB/POZ_dom"/>
</dbReference>
<keyword evidence="8" id="KW-0804">Transcription</keyword>
<keyword evidence="7" id="KW-0805">Transcription regulation</keyword>
<feature type="compositionally biased region" description="Polar residues" evidence="12">
    <location>
        <begin position="237"/>
        <end position="246"/>
    </location>
</feature>
<organism evidence="15 16">
    <name type="scientific">Odynerus spinipes</name>
    <dbReference type="NCBI Taxonomy" id="1348599"/>
    <lineage>
        <taxon>Eukaryota</taxon>
        <taxon>Metazoa</taxon>
        <taxon>Ecdysozoa</taxon>
        <taxon>Arthropoda</taxon>
        <taxon>Hexapoda</taxon>
        <taxon>Insecta</taxon>
        <taxon>Pterygota</taxon>
        <taxon>Neoptera</taxon>
        <taxon>Endopterygota</taxon>
        <taxon>Hymenoptera</taxon>
        <taxon>Apocrita</taxon>
        <taxon>Aculeata</taxon>
        <taxon>Vespoidea</taxon>
        <taxon>Vespidae</taxon>
        <taxon>Eumeninae</taxon>
        <taxon>Odynerus</taxon>
    </lineage>
</organism>
<evidence type="ECO:0000313" key="16">
    <source>
        <dbReference type="Proteomes" id="UP001258017"/>
    </source>
</evidence>
<evidence type="ECO:0000256" key="7">
    <source>
        <dbReference type="ARBA" id="ARBA00023015"/>
    </source>
</evidence>
<feature type="compositionally biased region" description="Polar residues" evidence="12">
    <location>
        <begin position="168"/>
        <end position="183"/>
    </location>
</feature>
<evidence type="ECO:0000313" key="15">
    <source>
        <dbReference type="EMBL" id="KAK2587106.1"/>
    </source>
</evidence>
<dbReference type="CDD" id="cd18315">
    <property type="entry name" value="BTB_POZ_BAB-like"/>
    <property type="match status" value="1"/>
</dbReference>
<dbReference type="PANTHER" id="PTHR23110">
    <property type="entry name" value="BTB DOMAIN TRANSCRIPTION FACTOR"/>
    <property type="match status" value="1"/>
</dbReference>
<evidence type="ECO:0000256" key="10">
    <source>
        <dbReference type="ARBA" id="ARBA00037382"/>
    </source>
</evidence>
<keyword evidence="11" id="KW-0863">Zinc-finger</keyword>
<keyword evidence="5" id="KW-0832">Ubl conjugation</keyword>
<dbReference type="InterPro" id="IPR018379">
    <property type="entry name" value="BEN_domain"/>
</dbReference>
<dbReference type="GO" id="GO:0048813">
    <property type="term" value="P:dendrite morphogenesis"/>
    <property type="evidence" value="ECO:0007669"/>
    <property type="project" value="UniProtKB-ARBA"/>
</dbReference>
<reference evidence="15" key="2">
    <citation type="journal article" date="2023" name="Commun. Biol.">
        <title>Intrasexual cuticular hydrocarbon dimorphism in a wasp sheds light on hydrocarbon biosynthesis genes in Hymenoptera.</title>
        <authorList>
            <person name="Moris V.C."/>
            <person name="Podsiadlowski L."/>
            <person name="Martin S."/>
            <person name="Oeyen J.P."/>
            <person name="Donath A."/>
            <person name="Petersen M."/>
            <person name="Wilbrandt J."/>
            <person name="Misof B."/>
            <person name="Liedtke D."/>
            <person name="Thamm M."/>
            <person name="Scheiner R."/>
            <person name="Schmitt T."/>
            <person name="Niehuis O."/>
        </authorList>
    </citation>
    <scope>NUCLEOTIDE SEQUENCE</scope>
    <source>
        <strain evidence="15">GBR_01_08_01A</strain>
    </source>
</reference>
<keyword evidence="9" id="KW-0539">Nucleus</keyword>
<dbReference type="Pfam" id="PF00651">
    <property type="entry name" value="BTB"/>
    <property type="match status" value="1"/>
</dbReference>
<dbReference type="AlphaFoldDB" id="A0AAD9RXM3"/>
<evidence type="ECO:0008006" key="17">
    <source>
        <dbReference type="Google" id="ProtNLM"/>
    </source>
</evidence>
<dbReference type="SMART" id="SM01025">
    <property type="entry name" value="BEN"/>
    <property type="match status" value="1"/>
</dbReference>
<protein>
    <recommendedName>
        <fullName evidence="17">Broad-complex core protein</fullName>
    </recommendedName>
</protein>
<name>A0AAD9RXM3_9HYME</name>
<comment type="subcellular location">
    <subcellularLocation>
        <location evidence="1">Nucleus</location>
    </subcellularLocation>
</comment>
<dbReference type="GO" id="GO:0008406">
    <property type="term" value="P:gonad development"/>
    <property type="evidence" value="ECO:0007669"/>
    <property type="project" value="UniProtKB-ARBA"/>
</dbReference>
<dbReference type="GO" id="GO:0007526">
    <property type="term" value="P:larval somatic muscle development"/>
    <property type="evidence" value="ECO:0007669"/>
    <property type="project" value="UniProtKB-ARBA"/>
</dbReference>
<proteinExistence type="predicted"/>
<evidence type="ECO:0000256" key="5">
    <source>
        <dbReference type="ARBA" id="ARBA00022843"/>
    </source>
</evidence>
<keyword evidence="6" id="KW-0524">Neurogenesis</keyword>
<dbReference type="PROSITE" id="PS00028">
    <property type="entry name" value="ZINC_FINGER_C2H2_1"/>
    <property type="match status" value="1"/>
</dbReference>
<feature type="region of interest" description="Disordered" evidence="12">
    <location>
        <begin position="212"/>
        <end position="252"/>
    </location>
</feature>
<feature type="domain" description="BTB" evidence="13">
    <location>
        <begin position="30"/>
        <end position="95"/>
    </location>
</feature>
<keyword evidence="16" id="KW-1185">Reference proteome</keyword>
<dbReference type="Gene3D" id="3.30.710.10">
    <property type="entry name" value="Potassium Channel Kv1.1, Chain A"/>
    <property type="match status" value="1"/>
</dbReference>
<feature type="compositionally biased region" description="Basic and acidic residues" evidence="12">
    <location>
        <begin position="217"/>
        <end position="233"/>
    </location>
</feature>
<sequence>MSSQICLKWNSFLSNIATSFESLWEEEGLVDVTLASDGQCLTAHKVILSASSPFFKKVFQANPCQHPVIILQDVRFSELEALLIFIYKGEVNIEQKNLPALLKAAETLQIRGLSGGDIFAKESYKRLAELEQAVAEDIPVVKEETPKKKQKVYKQHNNSILEKALTPRISQSENTSESNASEQSGKDVDHGSPDASLDPVYHRLEMKIEPLEMTAEDLQKRSSMDKDPVERLDTGQMDGTQGSGNSPAEDISGLSGLSGLTGFSDVKPLLYSYQQLPYADLLPSPDIISTWASSRPMDHLACDLMKILFTPEERILCNVNGKMGKQQFDSNKIHLIREVLLHFSGIAPNSIEWEEAWKNCVTKIDTSNRGSSKPAVKIIAEARETSSPSAEPSGSGRCPSIPVLVPEKSPDRRSSSSPNSGERTRGESSGVVELEHSSYFPAEHGPGGTRSSSLSRAFSPVFTPAFEPPFEPTFATTPYSASDFSEETIKAAPPVYPPFPCPFCDRAYTSWGFRRRHIKAVHTISPSLNCKWCLQVLPTHAAWRRHVISAHNLSANDAHNGLLILEEAHMVLQIARPTRLDTLVKIIKQTSQQNDNARIEKD</sequence>
<evidence type="ECO:0000259" key="13">
    <source>
        <dbReference type="PROSITE" id="PS50097"/>
    </source>
</evidence>
<gene>
    <name evidence="15" type="ORF">KPH14_002872</name>
</gene>
<evidence type="ECO:0000259" key="14">
    <source>
        <dbReference type="PROSITE" id="PS50157"/>
    </source>
</evidence>
<feature type="region of interest" description="Disordered" evidence="12">
    <location>
        <begin position="163"/>
        <end position="197"/>
    </location>
</feature>
<accession>A0AAD9RXM3</accession>
<keyword evidence="11" id="KW-0479">Metal-binding</keyword>
<dbReference type="GO" id="GO:0007464">
    <property type="term" value="P:R3/R4 cell fate commitment"/>
    <property type="evidence" value="ECO:0007669"/>
    <property type="project" value="UniProtKB-ARBA"/>
</dbReference>
<dbReference type="GO" id="GO:0006357">
    <property type="term" value="P:regulation of transcription by RNA polymerase II"/>
    <property type="evidence" value="ECO:0007669"/>
    <property type="project" value="TreeGrafter"/>
</dbReference>
<evidence type="ECO:0000256" key="3">
    <source>
        <dbReference type="ARBA" id="ARBA00022499"/>
    </source>
</evidence>